<reference evidence="2" key="1">
    <citation type="submission" date="2023-07" db="EMBL/GenBank/DDBJ databases">
        <authorList>
            <consortium name="AG Swart"/>
            <person name="Singh M."/>
            <person name="Singh A."/>
            <person name="Seah K."/>
            <person name="Emmerich C."/>
        </authorList>
    </citation>
    <scope>NUCLEOTIDE SEQUENCE</scope>
    <source>
        <strain evidence="2">DP1</strain>
    </source>
</reference>
<dbReference type="Proteomes" id="UP001295684">
    <property type="component" value="Unassembled WGS sequence"/>
</dbReference>
<dbReference type="AlphaFoldDB" id="A0AAD1UI00"/>
<feature type="region of interest" description="Disordered" evidence="1">
    <location>
        <begin position="1"/>
        <end position="33"/>
    </location>
</feature>
<protein>
    <submittedName>
        <fullName evidence="2">Uncharacterized protein</fullName>
    </submittedName>
</protein>
<proteinExistence type="predicted"/>
<accession>A0AAD1UI00</accession>
<feature type="compositionally biased region" description="Polar residues" evidence="1">
    <location>
        <begin position="11"/>
        <end position="24"/>
    </location>
</feature>
<feature type="compositionally biased region" description="Basic residues" evidence="1">
    <location>
        <begin position="104"/>
        <end position="117"/>
    </location>
</feature>
<dbReference type="EMBL" id="CAMPGE010006818">
    <property type="protein sequence ID" value="CAI2365716.1"/>
    <property type="molecule type" value="Genomic_DNA"/>
</dbReference>
<feature type="region of interest" description="Disordered" evidence="1">
    <location>
        <begin position="100"/>
        <end position="145"/>
    </location>
</feature>
<name>A0AAD1UI00_EUPCR</name>
<evidence type="ECO:0000256" key="1">
    <source>
        <dbReference type="SAM" id="MobiDB-lite"/>
    </source>
</evidence>
<organism evidence="2 3">
    <name type="scientific">Euplotes crassus</name>
    <dbReference type="NCBI Taxonomy" id="5936"/>
    <lineage>
        <taxon>Eukaryota</taxon>
        <taxon>Sar</taxon>
        <taxon>Alveolata</taxon>
        <taxon>Ciliophora</taxon>
        <taxon>Intramacronucleata</taxon>
        <taxon>Spirotrichea</taxon>
        <taxon>Hypotrichia</taxon>
        <taxon>Euplotida</taxon>
        <taxon>Euplotidae</taxon>
        <taxon>Moneuplotes</taxon>
    </lineage>
</organism>
<comment type="caution">
    <text evidence="2">The sequence shown here is derived from an EMBL/GenBank/DDBJ whole genome shotgun (WGS) entry which is preliminary data.</text>
</comment>
<keyword evidence="3" id="KW-1185">Reference proteome</keyword>
<gene>
    <name evidence="2" type="ORF">ECRASSUSDP1_LOCUS7013</name>
</gene>
<feature type="compositionally biased region" description="Basic and acidic residues" evidence="1">
    <location>
        <begin position="121"/>
        <end position="141"/>
    </location>
</feature>
<sequence>MNSPRIPKSKICSNNSNSLSVSETPKSKKEEIKSNLEEEKVFTNSGYKKSEASSEWLDQFYAKMEQFAKLFGFQIKNNIKQFFKDIIEKDKEKMKEAYKELETKKRKSQNSGSRKRVVTMNKEENKEEKETDSKPPPETRSDLQYTSKINSVKRIMNDLSLLEGFEPRIKSKTKNTLEGKAQVFLYRFIPLFYPFGDPEKSISQEHKKARDDFKVKSPFLLFAWLLTMGHKSTSGKMVEELEAKLEKNRLPKLSELKKLIDLIQKHEMRKNFKKFCQTNKVTAFLEMELFDTQTGLMPTMFKSGYSIP</sequence>
<evidence type="ECO:0000313" key="3">
    <source>
        <dbReference type="Proteomes" id="UP001295684"/>
    </source>
</evidence>
<evidence type="ECO:0000313" key="2">
    <source>
        <dbReference type="EMBL" id="CAI2365716.1"/>
    </source>
</evidence>